<feature type="non-terminal residue" evidence="2">
    <location>
        <position position="39"/>
    </location>
</feature>
<dbReference type="AlphaFoldDB" id="A0A6J4VBB0"/>
<evidence type="ECO:0000313" key="2">
    <source>
        <dbReference type="EMBL" id="CAA9574478.1"/>
    </source>
</evidence>
<organism evidence="2">
    <name type="scientific">uncultured Thermomicrobiales bacterium</name>
    <dbReference type="NCBI Taxonomy" id="1645740"/>
    <lineage>
        <taxon>Bacteria</taxon>
        <taxon>Pseudomonadati</taxon>
        <taxon>Thermomicrobiota</taxon>
        <taxon>Thermomicrobia</taxon>
        <taxon>Thermomicrobiales</taxon>
        <taxon>environmental samples</taxon>
    </lineage>
</organism>
<sequence length="39" mass="4355">GLRRQRMAGSRGRAPGERVNSTARKHPRTPRRGKGSRSL</sequence>
<dbReference type="EMBL" id="CADCWJ010000599">
    <property type="protein sequence ID" value="CAA9574478.1"/>
    <property type="molecule type" value="Genomic_DNA"/>
</dbReference>
<protein>
    <submittedName>
        <fullName evidence="2">Uncharacterized protein</fullName>
    </submittedName>
</protein>
<feature type="region of interest" description="Disordered" evidence="1">
    <location>
        <begin position="1"/>
        <end position="39"/>
    </location>
</feature>
<feature type="non-terminal residue" evidence="2">
    <location>
        <position position="1"/>
    </location>
</feature>
<name>A0A6J4VBB0_9BACT</name>
<proteinExistence type="predicted"/>
<gene>
    <name evidence="2" type="ORF">AVDCRST_MAG87-2749</name>
</gene>
<reference evidence="2" key="1">
    <citation type="submission" date="2020-02" db="EMBL/GenBank/DDBJ databases">
        <authorList>
            <person name="Meier V. D."/>
        </authorList>
    </citation>
    <scope>NUCLEOTIDE SEQUENCE</scope>
    <source>
        <strain evidence="2">AVDCRST_MAG87</strain>
    </source>
</reference>
<accession>A0A6J4VBB0</accession>
<feature type="compositionally biased region" description="Basic residues" evidence="1">
    <location>
        <begin position="23"/>
        <end position="39"/>
    </location>
</feature>
<evidence type="ECO:0000256" key="1">
    <source>
        <dbReference type="SAM" id="MobiDB-lite"/>
    </source>
</evidence>